<dbReference type="InterPro" id="IPR020846">
    <property type="entry name" value="MFS_dom"/>
</dbReference>
<evidence type="ECO:0000313" key="7">
    <source>
        <dbReference type="Proteomes" id="UP001237780"/>
    </source>
</evidence>
<proteinExistence type="predicted"/>
<evidence type="ECO:0000259" key="5">
    <source>
        <dbReference type="PROSITE" id="PS50850"/>
    </source>
</evidence>
<feature type="transmembrane region" description="Helical" evidence="4">
    <location>
        <begin position="279"/>
        <end position="296"/>
    </location>
</feature>
<gene>
    <name evidence="6" type="ORF">QFZ34_003151</name>
</gene>
<feature type="transmembrane region" description="Helical" evidence="4">
    <location>
        <begin position="336"/>
        <end position="356"/>
    </location>
</feature>
<evidence type="ECO:0000256" key="2">
    <source>
        <dbReference type="ARBA" id="ARBA00022989"/>
    </source>
</evidence>
<dbReference type="Pfam" id="PF07690">
    <property type="entry name" value="MFS_1"/>
    <property type="match status" value="1"/>
</dbReference>
<feature type="transmembrane region" description="Helical" evidence="4">
    <location>
        <begin position="79"/>
        <end position="99"/>
    </location>
</feature>
<reference evidence="6 7" key="1">
    <citation type="submission" date="2023-07" db="EMBL/GenBank/DDBJ databases">
        <title>Comparative genomics of wheat-associated soil bacteria to identify genetic determinants of phenazine resistance.</title>
        <authorList>
            <person name="Mouncey N."/>
        </authorList>
    </citation>
    <scope>NUCLEOTIDE SEQUENCE [LARGE SCALE GENOMIC DNA]</scope>
    <source>
        <strain evidence="6 7">W4I11</strain>
    </source>
</reference>
<dbReference type="Gene3D" id="1.20.1250.20">
    <property type="entry name" value="MFS general substrate transporter like domains"/>
    <property type="match status" value="2"/>
</dbReference>
<dbReference type="Proteomes" id="UP001237780">
    <property type="component" value="Unassembled WGS sequence"/>
</dbReference>
<protein>
    <submittedName>
        <fullName evidence="6">MFS family permease</fullName>
    </submittedName>
</protein>
<feature type="transmembrane region" description="Helical" evidence="4">
    <location>
        <begin position="174"/>
        <end position="193"/>
    </location>
</feature>
<organism evidence="6 7">
    <name type="scientific">Phyllobacterium ifriqiyense</name>
    <dbReference type="NCBI Taxonomy" id="314238"/>
    <lineage>
        <taxon>Bacteria</taxon>
        <taxon>Pseudomonadati</taxon>
        <taxon>Pseudomonadota</taxon>
        <taxon>Alphaproteobacteria</taxon>
        <taxon>Hyphomicrobiales</taxon>
        <taxon>Phyllobacteriaceae</taxon>
        <taxon>Phyllobacterium</taxon>
    </lineage>
</organism>
<sequence>MANPYKEIFAAPGSVAFSASGFIARLPLGMVTLGIVTMLSQTHGTYWLAGAVSATFALSNALIAPQVSRLMDRFGQSRVLPISSLITIAALAGLMLAAHYRTPDWTLFLFAMLAGFMPSMTALVRARWTEIYRDTPKLRTAFAFESVVDEVIYMVGPIIAIGFSVALFPQAGPLAATLLLAVGSALFVAQKSTEPAIHPQDRTDNASVIRLPSLQIIAITLAAIGALFGTAEVTAIAFAEGQGQKAAAGIALASYAAGSLIVGLVFGALKLQMPLAKQFLLAIGLAMLTTLPLLIVEGIGGLSIALFLAGAAVSPTIIISMGLIERIVPAAKLTEGITWAMTGVMIGMALGSSLSGWVIDEYGASRGFYVSVGAGVLAFVAAFAFCLRYGPKPQVQLKTAV</sequence>
<evidence type="ECO:0000256" key="4">
    <source>
        <dbReference type="SAM" id="Phobius"/>
    </source>
</evidence>
<keyword evidence="3 4" id="KW-0472">Membrane</keyword>
<dbReference type="SUPFAM" id="SSF103473">
    <property type="entry name" value="MFS general substrate transporter"/>
    <property type="match status" value="1"/>
</dbReference>
<dbReference type="PROSITE" id="PS50850">
    <property type="entry name" value="MFS"/>
    <property type="match status" value="1"/>
</dbReference>
<comment type="caution">
    <text evidence="6">The sequence shown here is derived from an EMBL/GenBank/DDBJ whole genome shotgun (WGS) entry which is preliminary data.</text>
</comment>
<dbReference type="InterPro" id="IPR036259">
    <property type="entry name" value="MFS_trans_sf"/>
</dbReference>
<feature type="transmembrane region" description="Helical" evidence="4">
    <location>
        <begin position="46"/>
        <end position="67"/>
    </location>
</feature>
<keyword evidence="7" id="KW-1185">Reference proteome</keyword>
<feature type="transmembrane region" description="Helical" evidence="4">
    <location>
        <begin position="245"/>
        <end position="267"/>
    </location>
</feature>
<dbReference type="PANTHER" id="PTHR23542">
    <property type="match status" value="1"/>
</dbReference>
<feature type="transmembrane region" description="Helical" evidence="4">
    <location>
        <begin position="22"/>
        <end position="40"/>
    </location>
</feature>
<feature type="transmembrane region" description="Helical" evidence="4">
    <location>
        <begin position="105"/>
        <end position="126"/>
    </location>
</feature>
<accession>A0ABU0SB23</accession>
<keyword evidence="1 4" id="KW-0812">Transmembrane</keyword>
<evidence type="ECO:0000256" key="1">
    <source>
        <dbReference type="ARBA" id="ARBA00022692"/>
    </source>
</evidence>
<evidence type="ECO:0000313" key="6">
    <source>
        <dbReference type="EMBL" id="MDQ0997969.1"/>
    </source>
</evidence>
<dbReference type="EMBL" id="JAUSZT010000003">
    <property type="protein sequence ID" value="MDQ0997969.1"/>
    <property type="molecule type" value="Genomic_DNA"/>
</dbReference>
<keyword evidence="2 4" id="KW-1133">Transmembrane helix</keyword>
<dbReference type="PANTHER" id="PTHR23542:SF1">
    <property type="entry name" value="MAJOR FACILITATOR SUPERFAMILY (MFS) PROFILE DOMAIN-CONTAINING PROTEIN"/>
    <property type="match status" value="1"/>
</dbReference>
<feature type="transmembrane region" description="Helical" evidence="4">
    <location>
        <begin position="302"/>
        <end position="324"/>
    </location>
</feature>
<feature type="domain" description="Major facilitator superfamily (MFS) profile" evidence="5">
    <location>
        <begin position="176"/>
        <end position="401"/>
    </location>
</feature>
<name>A0ABU0SB23_9HYPH</name>
<dbReference type="InterPro" id="IPR011701">
    <property type="entry name" value="MFS"/>
</dbReference>
<feature type="transmembrane region" description="Helical" evidence="4">
    <location>
        <begin position="368"/>
        <end position="387"/>
    </location>
</feature>
<evidence type="ECO:0000256" key="3">
    <source>
        <dbReference type="ARBA" id="ARBA00023136"/>
    </source>
</evidence>
<feature type="transmembrane region" description="Helical" evidence="4">
    <location>
        <begin position="147"/>
        <end position="168"/>
    </location>
</feature>
<dbReference type="RefSeq" id="WP_115051403.1">
    <property type="nucleotide sequence ID" value="NZ_JAUSZT010000003.1"/>
</dbReference>
<feature type="transmembrane region" description="Helical" evidence="4">
    <location>
        <begin position="214"/>
        <end position="239"/>
    </location>
</feature>